<accession>A0A8C3UTD1</accession>
<dbReference type="PROSITE" id="PS50850">
    <property type="entry name" value="MFS"/>
    <property type="match status" value="1"/>
</dbReference>
<comment type="subcellular location">
    <subcellularLocation>
        <location evidence="1">Membrane</location>
        <topology evidence="1">Multi-pass membrane protein</topology>
    </subcellularLocation>
</comment>
<dbReference type="InterPro" id="IPR050327">
    <property type="entry name" value="Proton-linked_MCT"/>
</dbReference>
<feature type="transmembrane region" description="Helical" evidence="2">
    <location>
        <begin position="342"/>
        <end position="364"/>
    </location>
</feature>
<organism evidence="4 5">
    <name type="scientific">Catharus ustulatus</name>
    <name type="common">Russet-backed thrush</name>
    <name type="synonym">Hylocichla ustulatus</name>
    <dbReference type="NCBI Taxonomy" id="91951"/>
    <lineage>
        <taxon>Eukaryota</taxon>
        <taxon>Metazoa</taxon>
        <taxon>Chordata</taxon>
        <taxon>Craniata</taxon>
        <taxon>Vertebrata</taxon>
        <taxon>Euteleostomi</taxon>
        <taxon>Archelosauria</taxon>
        <taxon>Archosauria</taxon>
        <taxon>Dinosauria</taxon>
        <taxon>Saurischia</taxon>
        <taxon>Theropoda</taxon>
        <taxon>Coelurosauria</taxon>
        <taxon>Aves</taxon>
        <taxon>Neognathae</taxon>
        <taxon>Neoaves</taxon>
        <taxon>Telluraves</taxon>
        <taxon>Australaves</taxon>
        <taxon>Passeriformes</taxon>
        <taxon>Turdidae</taxon>
        <taxon>Catharus</taxon>
    </lineage>
</organism>
<keyword evidence="2" id="KW-0472">Membrane</keyword>
<evidence type="ECO:0000256" key="2">
    <source>
        <dbReference type="SAM" id="Phobius"/>
    </source>
</evidence>
<reference evidence="4" key="3">
    <citation type="submission" date="2025-09" db="UniProtKB">
        <authorList>
            <consortium name="Ensembl"/>
        </authorList>
    </citation>
    <scope>IDENTIFICATION</scope>
</reference>
<dbReference type="PANTHER" id="PTHR11360">
    <property type="entry name" value="MONOCARBOXYLATE TRANSPORTER"/>
    <property type="match status" value="1"/>
</dbReference>
<dbReference type="Proteomes" id="UP000694563">
    <property type="component" value="Chromosome 37"/>
</dbReference>
<dbReference type="InterPro" id="IPR020846">
    <property type="entry name" value="MFS_dom"/>
</dbReference>
<evidence type="ECO:0000259" key="3">
    <source>
        <dbReference type="PROSITE" id="PS50850"/>
    </source>
</evidence>
<evidence type="ECO:0000313" key="4">
    <source>
        <dbReference type="Ensembl" id="ENSCUSP00005018537.1"/>
    </source>
</evidence>
<reference evidence="4" key="1">
    <citation type="submission" date="2020-10" db="EMBL/GenBank/DDBJ databases">
        <title>Catharus ustulatus (Swainson's thrush) genome, bCatUst1, primary haplotype v2.</title>
        <authorList>
            <person name="Delmore K."/>
            <person name="Vafadar M."/>
            <person name="Formenti G."/>
            <person name="Chow W."/>
            <person name="Pelan S."/>
            <person name="Howe K."/>
            <person name="Rhie A."/>
            <person name="Mountcastle J."/>
            <person name="Haase B."/>
            <person name="Fedrigo O."/>
            <person name="Jarvis E.D."/>
        </authorList>
    </citation>
    <scope>NUCLEOTIDE SEQUENCE [LARGE SCALE GENOMIC DNA]</scope>
</reference>
<evidence type="ECO:0000256" key="1">
    <source>
        <dbReference type="ARBA" id="ARBA00004141"/>
    </source>
</evidence>
<dbReference type="InterPro" id="IPR036259">
    <property type="entry name" value="MFS_trans_sf"/>
</dbReference>
<dbReference type="InterPro" id="IPR011701">
    <property type="entry name" value="MFS"/>
</dbReference>
<feature type="transmembrane region" description="Helical" evidence="2">
    <location>
        <begin position="376"/>
        <end position="395"/>
    </location>
</feature>
<keyword evidence="5" id="KW-1185">Reference proteome</keyword>
<dbReference type="PANTHER" id="PTHR11360:SF19">
    <property type="entry name" value="MONOCARBOXYLATE TRANSPORTER 13"/>
    <property type="match status" value="1"/>
</dbReference>
<feature type="transmembrane region" description="Helical" evidence="2">
    <location>
        <begin position="81"/>
        <end position="100"/>
    </location>
</feature>
<keyword evidence="2" id="KW-1133">Transmembrane helix</keyword>
<dbReference type="GO" id="GO:0008028">
    <property type="term" value="F:monocarboxylic acid transmembrane transporter activity"/>
    <property type="evidence" value="ECO:0007669"/>
    <property type="project" value="TreeGrafter"/>
</dbReference>
<dbReference type="Gene3D" id="1.20.1250.20">
    <property type="entry name" value="MFS general substrate transporter like domains"/>
    <property type="match status" value="1"/>
</dbReference>
<keyword evidence="2" id="KW-0812">Transmembrane</keyword>
<gene>
    <name evidence="4" type="primary">LOC117009903</name>
</gene>
<feature type="transmembrane region" description="Helical" evidence="2">
    <location>
        <begin position="51"/>
        <end position="74"/>
    </location>
</feature>
<dbReference type="AlphaFoldDB" id="A0A8C3UTD1"/>
<dbReference type="Ensembl" id="ENSCUST00005019233.1">
    <property type="protein sequence ID" value="ENSCUSP00005018537.1"/>
    <property type="gene ID" value="ENSCUSG00005011891.1"/>
</dbReference>
<protein>
    <submittedName>
        <fullName evidence="4">Solute carrier family 16 member 13</fullName>
    </submittedName>
</protein>
<dbReference type="SUPFAM" id="SSF103473">
    <property type="entry name" value="MFS general substrate transporter"/>
    <property type="match status" value="1"/>
</dbReference>
<feature type="transmembrane region" description="Helical" evidence="2">
    <location>
        <begin position="106"/>
        <end position="127"/>
    </location>
</feature>
<dbReference type="Pfam" id="PF07690">
    <property type="entry name" value="MFS_1"/>
    <property type="match status" value="1"/>
</dbReference>
<feature type="transmembrane region" description="Helical" evidence="2">
    <location>
        <begin position="257"/>
        <end position="278"/>
    </location>
</feature>
<feature type="transmembrane region" description="Helical" evidence="2">
    <location>
        <begin position="285"/>
        <end position="302"/>
    </location>
</feature>
<sequence>PAVALRWPFPPGALPALSAAFLQVALVSGAVRALGLCLPPLGGAFGAPARAAALVGSCPLAALQLGGPLAAALSDRFGPRGVAMVGGAMAGAGLFLGAFATRLEHLYLSLGGLTGLGWSLSFTPALGAVSRWFPQRRTLATGLAVSGAAVSGLALTPLVPLALDAYGWRGALLLLAAVSLHLVAAAALLRPPRSVPEPPEPPEPPGERRGLLRLLRHGPFLRYAAAFALLDAGYYVPFVHGAARALELGHDGRRAGAVVAAMAVLDGGGRVAAGWLAARPAAAPLRHLAAWAALAGSAAWLLPLGRSFGALAALAAAYGVCAGAVVPLQFAGVAEVVGAGRAALGIGLMQMFESVGSLLGAPLAGWLRDVTGDFTASFLAAGAFLVASSLLILTLPPAPPEPPPGSPRAALEPPV</sequence>
<proteinExistence type="predicted"/>
<feature type="domain" description="Major facilitator superfamily (MFS) profile" evidence="3">
    <location>
        <begin position="13"/>
        <end position="400"/>
    </location>
</feature>
<evidence type="ECO:0000313" key="5">
    <source>
        <dbReference type="Proteomes" id="UP000694563"/>
    </source>
</evidence>
<feature type="transmembrane region" description="Helical" evidence="2">
    <location>
        <begin position="220"/>
        <end position="237"/>
    </location>
</feature>
<feature type="transmembrane region" description="Helical" evidence="2">
    <location>
        <begin position="139"/>
        <end position="159"/>
    </location>
</feature>
<reference evidence="4" key="2">
    <citation type="submission" date="2025-08" db="UniProtKB">
        <authorList>
            <consortium name="Ensembl"/>
        </authorList>
    </citation>
    <scope>IDENTIFICATION</scope>
</reference>
<feature type="transmembrane region" description="Helical" evidence="2">
    <location>
        <begin position="171"/>
        <end position="189"/>
    </location>
</feature>
<dbReference type="GO" id="GO:0016020">
    <property type="term" value="C:membrane"/>
    <property type="evidence" value="ECO:0007669"/>
    <property type="project" value="UniProtKB-SubCell"/>
</dbReference>
<name>A0A8C3UTD1_CATUS</name>
<feature type="transmembrane region" description="Helical" evidence="2">
    <location>
        <begin position="308"/>
        <end position="330"/>
    </location>
</feature>